<dbReference type="EMBL" id="AFZG01000015">
    <property type="protein sequence ID" value="EHL19785.1"/>
    <property type="molecule type" value="Genomic_DNA"/>
</dbReference>
<protein>
    <recommendedName>
        <fullName evidence="3">HK97 gp10 family phage protein</fullName>
    </recommendedName>
</protein>
<sequence>MKTTYIKYDFKELEEYAKKLKKLSQIQMGDITKKCLYDLANRMFTRVKEETPRKEGRLIGAWQIGLIIIKKGDEYFIEVLNNVEYAEFVEYGHFQEVGKYVPILGKRLVNMYVPGRYMMKISAQEVQDHANEYVKKIVEKELRRILG</sequence>
<proteinExistence type="predicted"/>
<organism evidence="1 2">
    <name type="scientific">Peptoanaerobacter stomatis</name>
    <dbReference type="NCBI Taxonomy" id="796937"/>
    <lineage>
        <taxon>Bacteria</taxon>
        <taxon>Bacillati</taxon>
        <taxon>Bacillota</taxon>
        <taxon>Clostridia</taxon>
        <taxon>Peptostreptococcales</taxon>
        <taxon>Filifactoraceae</taxon>
        <taxon>Peptoanaerobacter</taxon>
    </lineage>
</organism>
<dbReference type="AlphaFoldDB" id="G9XBD4"/>
<evidence type="ECO:0000313" key="1">
    <source>
        <dbReference type="EMBL" id="EHL19785.1"/>
    </source>
</evidence>
<dbReference type="RefSeq" id="WP_009529304.1">
    <property type="nucleotide sequence ID" value="NZ_JBQMYZ010000057.1"/>
</dbReference>
<name>G9XBD4_9FIRM</name>
<evidence type="ECO:0008006" key="3">
    <source>
        <dbReference type="Google" id="ProtNLM"/>
    </source>
</evidence>
<dbReference type="InterPro" id="IPR010064">
    <property type="entry name" value="HK97-gp10_tail"/>
</dbReference>
<dbReference type="HOGENOM" id="CLU_119007_0_0_9"/>
<accession>G9XBD4</accession>
<gene>
    <name evidence="1" type="ORF">HMPREF9628_01301</name>
</gene>
<evidence type="ECO:0000313" key="2">
    <source>
        <dbReference type="Proteomes" id="UP000003379"/>
    </source>
</evidence>
<comment type="caution">
    <text evidence="1">The sequence shown here is derived from an EMBL/GenBank/DDBJ whole genome shotgun (WGS) entry which is preliminary data.</text>
</comment>
<dbReference type="Pfam" id="PF04883">
    <property type="entry name" value="HK97-gp10_like"/>
    <property type="match status" value="1"/>
</dbReference>
<dbReference type="Proteomes" id="UP000003379">
    <property type="component" value="Unassembled WGS sequence"/>
</dbReference>
<reference evidence="1 2" key="1">
    <citation type="submission" date="2011-08" db="EMBL/GenBank/DDBJ databases">
        <title>The Genome Sequence of Eubacteriaceae bacterium CM5.</title>
        <authorList>
            <consortium name="The Broad Institute Genome Sequencing Platform"/>
            <person name="Earl A."/>
            <person name="Ward D."/>
            <person name="Feldgarden M."/>
            <person name="Gevers D."/>
            <person name="Sizova M."/>
            <person name="Hazen A."/>
            <person name="Epstein S."/>
            <person name="Young S.K."/>
            <person name="Zeng Q."/>
            <person name="Gargeya S."/>
            <person name="Fitzgerald M."/>
            <person name="Haas B."/>
            <person name="Abouelleil A."/>
            <person name="Alvarado L."/>
            <person name="Arachchi H.M."/>
            <person name="Berlin A."/>
            <person name="Brown A."/>
            <person name="Chapman S.B."/>
            <person name="Chen Z."/>
            <person name="Dunbar C."/>
            <person name="Freedman E."/>
            <person name="Gearin G."/>
            <person name="Gellesch M."/>
            <person name="Goldberg J."/>
            <person name="Griggs A."/>
            <person name="Gujja S."/>
            <person name="Heiman D."/>
            <person name="Howarth C."/>
            <person name="Larson L."/>
            <person name="Lui A."/>
            <person name="MacDonald P.J.P."/>
            <person name="Montmayeur A."/>
            <person name="Murphy C."/>
            <person name="Neiman D."/>
            <person name="Pearson M."/>
            <person name="Priest M."/>
            <person name="Roberts A."/>
            <person name="Saif S."/>
            <person name="Shea T."/>
            <person name="Shenoy N."/>
            <person name="Sisk P."/>
            <person name="Stolte C."/>
            <person name="Sykes S."/>
            <person name="Wortman J."/>
            <person name="Nusbaum C."/>
            <person name="Birren B."/>
        </authorList>
    </citation>
    <scope>NUCLEOTIDE SEQUENCE [LARGE SCALE GENOMIC DNA]</scope>
    <source>
        <strain evidence="1 2">CM5</strain>
    </source>
</reference>